<evidence type="ECO:0000256" key="1">
    <source>
        <dbReference type="SAM" id="Phobius"/>
    </source>
</evidence>
<keyword evidence="1" id="KW-1133">Transmembrane helix</keyword>
<evidence type="ECO:0008006" key="4">
    <source>
        <dbReference type="Google" id="ProtNLM"/>
    </source>
</evidence>
<feature type="transmembrane region" description="Helical" evidence="1">
    <location>
        <begin position="164"/>
        <end position="189"/>
    </location>
</feature>
<feature type="transmembrane region" description="Helical" evidence="1">
    <location>
        <begin position="201"/>
        <end position="218"/>
    </location>
</feature>
<evidence type="ECO:0000313" key="2">
    <source>
        <dbReference type="EMBL" id="MBD2278982.1"/>
    </source>
</evidence>
<accession>A0ABR8BWC3</accession>
<feature type="transmembrane region" description="Helical" evidence="1">
    <location>
        <begin position="341"/>
        <end position="359"/>
    </location>
</feature>
<feature type="transmembrane region" description="Helical" evidence="1">
    <location>
        <begin position="115"/>
        <end position="131"/>
    </location>
</feature>
<feature type="transmembrane region" description="Helical" evidence="1">
    <location>
        <begin position="309"/>
        <end position="329"/>
    </location>
</feature>
<keyword evidence="3" id="KW-1185">Reference proteome</keyword>
<evidence type="ECO:0000313" key="3">
    <source>
        <dbReference type="Proteomes" id="UP000606721"/>
    </source>
</evidence>
<organism evidence="2 3">
    <name type="scientific">Aphanizomenon flos-aquae FACHB-1040</name>
    <dbReference type="NCBI Taxonomy" id="2692887"/>
    <lineage>
        <taxon>Bacteria</taxon>
        <taxon>Bacillati</taxon>
        <taxon>Cyanobacteriota</taxon>
        <taxon>Cyanophyceae</taxon>
        <taxon>Nostocales</taxon>
        <taxon>Aphanizomenonaceae</taxon>
        <taxon>Aphanizomenon</taxon>
    </lineage>
</organism>
<dbReference type="EMBL" id="JACJQT010000027">
    <property type="protein sequence ID" value="MBD2278982.1"/>
    <property type="molecule type" value="Genomic_DNA"/>
</dbReference>
<name>A0ABR8BWC3_APHFL</name>
<feature type="transmembrane region" description="Helical" evidence="1">
    <location>
        <begin position="238"/>
        <end position="257"/>
    </location>
</feature>
<sequence length="607" mass="70282">MVLPNQLVRNIVILAIITFIAHFWHYQNLGLYEDDYFLIAQPMSMNFHDFGDFFKWHILHYDATEGRPLLYIIEFSVGFLGKLIGNFQSLYLINYLVLLINNILVYLFLSSLWRQPIFIITGTLAFTLFPADTNHAYLTHIFLYSSFTFLLLAFLSYLSGRQLLSYLLIFASLLCYETMLPLFITAPLFKNQWNKNLVKEMLRHTLILAAMLGTIAIIRKITGEARVDGLDIIKLMLIPIRQMLIGPFVSLSMFFYRPAQTLLNLKGELLVFIPLCILGFTLLLSNLKIEAEDNKTEDDLPILSPIKKLAFLGLALLILSYPLFFTVAATEINGRNSRVHMTAALGASILISLCCYLIINLCHNNNFAKNLANTGLAVFFSLILGFGLIVQQENQKTWEYQRAFWTDIVHLAPDIEPDTIILVDSPHLNTGKHLHSFIEWGVPMTLRQIYQFPKTWERLDELPQSEDKPRWYFWQQYTLYPKVYRLSVNWQDTIVNQGKFDFNPNSKAFDYFLQWELPRLIDSHNIILLQEQNGKLFRRTEPLKIANQIFNFKPISESTLDFEKGALYSSLIKPDDELSPSYFDSKIVLTPKEKKLEELGITTNFLN</sequence>
<feature type="transmembrane region" description="Helical" evidence="1">
    <location>
        <begin position="138"/>
        <end position="158"/>
    </location>
</feature>
<feature type="transmembrane region" description="Helical" evidence="1">
    <location>
        <begin position="7"/>
        <end position="26"/>
    </location>
</feature>
<keyword evidence="1" id="KW-0472">Membrane</keyword>
<dbReference type="RefSeq" id="WP_190383137.1">
    <property type="nucleotide sequence ID" value="NZ_JACJQT010000027.1"/>
</dbReference>
<dbReference type="Proteomes" id="UP000606721">
    <property type="component" value="Unassembled WGS sequence"/>
</dbReference>
<keyword evidence="1" id="KW-0812">Transmembrane</keyword>
<feature type="transmembrane region" description="Helical" evidence="1">
    <location>
        <begin position="269"/>
        <end position="289"/>
    </location>
</feature>
<comment type="caution">
    <text evidence="2">The sequence shown here is derived from an EMBL/GenBank/DDBJ whole genome shotgun (WGS) entry which is preliminary data.</text>
</comment>
<feature type="transmembrane region" description="Helical" evidence="1">
    <location>
        <begin position="92"/>
        <end position="109"/>
    </location>
</feature>
<gene>
    <name evidence="2" type="ORF">H6F99_11955</name>
</gene>
<protein>
    <recommendedName>
        <fullName evidence="4">Glycosyltransferase RgtA/B/C/D-like domain-containing protein</fullName>
    </recommendedName>
</protein>
<reference evidence="2 3" key="1">
    <citation type="journal article" date="2020" name="ISME J.">
        <title>Comparative genomics reveals insights into cyanobacterial evolution and habitat adaptation.</title>
        <authorList>
            <person name="Chen M.Y."/>
            <person name="Teng W.K."/>
            <person name="Zhao L."/>
            <person name="Hu C.X."/>
            <person name="Zhou Y.K."/>
            <person name="Han B.P."/>
            <person name="Song L.R."/>
            <person name="Shu W.S."/>
        </authorList>
    </citation>
    <scope>NUCLEOTIDE SEQUENCE [LARGE SCALE GENOMIC DNA]</scope>
    <source>
        <strain evidence="2 3">FACHB-1040</strain>
    </source>
</reference>
<proteinExistence type="predicted"/>
<feature type="transmembrane region" description="Helical" evidence="1">
    <location>
        <begin position="371"/>
        <end position="390"/>
    </location>
</feature>